<keyword evidence="1" id="KW-1133">Transmembrane helix</keyword>
<protein>
    <submittedName>
        <fullName evidence="2">Uncharacterized protein</fullName>
    </submittedName>
</protein>
<gene>
    <name evidence="2" type="ORF">V4C56_43000</name>
</gene>
<proteinExistence type="predicted"/>
<comment type="caution">
    <text evidence="2">The sequence shown here is derived from an EMBL/GenBank/DDBJ whole genome shotgun (WGS) entry which is preliminary data.</text>
</comment>
<dbReference type="EMBL" id="JAZHGA010000158">
    <property type="protein sequence ID" value="MEM5346369.1"/>
    <property type="molecule type" value="Genomic_DNA"/>
</dbReference>
<evidence type="ECO:0000256" key="1">
    <source>
        <dbReference type="SAM" id="Phobius"/>
    </source>
</evidence>
<dbReference type="Proteomes" id="UP001481677">
    <property type="component" value="Unassembled WGS sequence"/>
</dbReference>
<evidence type="ECO:0000313" key="2">
    <source>
        <dbReference type="EMBL" id="MEM5346369.1"/>
    </source>
</evidence>
<sequence length="106" mass="11784">MPLENTHACSHCQLPVGRLGQQRELDGEAHWFCCYGCCLASQVHHGEHEEPQAAAALIRLGVGGFLAMNVMLFSWLLYADAFTGDEAWLRGPVHWLLWVLATPLVL</sequence>
<reference evidence="2 3" key="1">
    <citation type="submission" date="2024-01" db="EMBL/GenBank/DDBJ databases">
        <title>The diversity of rhizobia nodulating Mimosa spp. in eleven states of Brazil covering several biomes is determined by host plant, location, and edaphic factors.</title>
        <authorList>
            <person name="Rouws L."/>
            <person name="Barauna A."/>
            <person name="Beukes C."/>
            <person name="De Faria S.M."/>
            <person name="Gross E."/>
            <person name="Dos Reis Junior F.B."/>
            <person name="Simon M."/>
            <person name="Maluk M."/>
            <person name="Odee D.W."/>
            <person name="Kenicer G."/>
            <person name="Young J.P.W."/>
            <person name="Reis V.M."/>
            <person name="Zilli J."/>
            <person name="James E.K."/>
        </authorList>
    </citation>
    <scope>NUCLEOTIDE SEQUENCE [LARGE SCALE GENOMIC DNA]</scope>
    <source>
        <strain evidence="2 3">JPY530</strain>
    </source>
</reference>
<organism evidence="2 3">
    <name type="scientific">Paraburkholderia azotifigens</name>
    <dbReference type="NCBI Taxonomy" id="2057004"/>
    <lineage>
        <taxon>Bacteria</taxon>
        <taxon>Pseudomonadati</taxon>
        <taxon>Pseudomonadota</taxon>
        <taxon>Betaproteobacteria</taxon>
        <taxon>Burkholderiales</taxon>
        <taxon>Burkholderiaceae</taxon>
        <taxon>Paraburkholderia</taxon>
    </lineage>
</organism>
<accession>A0ABU9RIH5</accession>
<keyword evidence="1" id="KW-0472">Membrane</keyword>
<keyword evidence="3" id="KW-1185">Reference proteome</keyword>
<evidence type="ECO:0000313" key="3">
    <source>
        <dbReference type="Proteomes" id="UP001481677"/>
    </source>
</evidence>
<name>A0ABU9RIH5_9BURK</name>
<keyword evidence="1" id="KW-0812">Transmembrane</keyword>
<feature type="transmembrane region" description="Helical" evidence="1">
    <location>
        <begin position="57"/>
        <end position="78"/>
    </location>
</feature>
<dbReference type="RefSeq" id="WP_342959870.1">
    <property type="nucleotide sequence ID" value="NZ_JAZHGA010000158.1"/>
</dbReference>
<feature type="non-terminal residue" evidence="2">
    <location>
        <position position="106"/>
    </location>
</feature>